<dbReference type="PROSITE" id="PS50929">
    <property type="entry name" value="ABC_TM1F"/>
    <property type="match status" value="1"/>
</dbReference>
<evidence type="ECO:0000256" key="3">
    <source>
        <dbReference type="ARBA" id="ARBA00022692"/>
    </source>
</evidence>
<dbReference type="OrthoDB" id="397513at2"/>
<keyword evidence="3 8" id="KW-0812">Transmembrane</keyword>
<accession>A0A1B3SJE2</accession>
<dbReference type="PANTHER" id="PTHR24221:SF654">
    <property type="entry name" value="ATP-BINDING CASSETTE SUB-FAMILY B MEMBER 6"/>
    <property type="match status" value="1"/>
</dbReference>
<dbReference type="PROSITE" id="PS00211">
    <property type="entry name" value="ABC_TRANSPORTER_1"/>
    <property type="match status" value="1"/>
</dbReference>
<evidence type="ECO:0000256" key="6">
    <source>
        <dbReference type="ARBA" id="ARBA00022989"/>
    </source>
</evidence>
<feature type="transmembrane region" description="Helical" evidence="8">
    <location>
        <begin position="147"/>
        <end position="167"/>
    </location>
</feature>
<feature type="transmembrane region" description="Helical" evidence="8">
    <location>
        <begin position="12"/>
        <end position="36"/>
    </location>
</feature>
<evidence type="ECO:0000259" key="9">
    <source>
        <dbReference type="PROSITE" id="PS50893"/>
    </source>
</evidence>
<dbReference type="Proteomes" id="UP000094378">
    <property type="component" value="Chromosome"/>
</dbReference>
<evidence type="ECO:0000256" key="5">
    <source>
        <dbReference type="ARBA" id="ARBA00022840"/>
    </source>
</evidence>
<evidence type="ECO:0000313" key="12">
    <source>
        <dbReference type="Proteomes" id="UP000094378"/>
    </source>
</evidence>
<dbReference type="InterPro" id="IPR003593">
    <property type="entry name" value="AAA+_ATPase"/>
</dbReference>
<dbReference type="InterPro" id="IPR017871">
    <property type="entry name" value="ABC_transporter-like_CS"/>
</dbReference>
<evidence type="ECO:0000259" key="10">
    <source>
        <dbReference type="PROSITE" id="PS50929"/>
    </source>
</evidence>
<dbReference type="GO" id="GO:0140359">
    <property type="term" value="F:ABC-type transporter activity"/>
    <property type="evidence" value="ECO:0007669"/>
    <property type="project" value="InterPro"/>
</dbReference>
<dbReference type="Gene3D" id="3.40.50.300">
    <property type="entry name" value="P-loop containing nucleotide triphosphate hydrolases"/>
    <property type="match status" value="1"/>
</dbReference>
<name>A0A1B3SJE2_9MOLU</name>
<evidence type="ECO:0000256" key="2">
    <source>
        <dbReference type="ARBA" id="ARBA00005417"/>
    </source>
</evidence>
<dbReference type="SUPFAM" id="SSF90123">
    <property type="entry name" value="ABC transporter transmembrane region"/>
    <property type="match status" value="1"/>
</dbReference>
<keyword evidence="12" id="KW-1185">Reference proteome</keyword>
<keyword evidence="4" id="KW-0547">Nucleotide-binding</keyword>
<dbReference type="KEGG" id="shj:SHELI_v1c00870"/>
<dbReference type="InterPro" id="IPR036640">
    <property type="entry name" value="ABC1_TM_sf"/>
</dbReference>
<dbReference type="InterPro" id="IPR039421">
    <property type="entry name" value="Type_1_exporter"/>
</dbReference>
<dbReference type="Gene3D" id="1.20.1560.10">
    <property type="entry name" value="ABC transporter type 1, transmembrane domain"/>
    <property type="match status" value="1"/>
</dbReference>
<evidence type="ECO:0000256" key="4">
    <source>
        <dbReference type="ARBA" id="ARBA00022741"/>
    </source>
</evidence>
<dbReference type="RefSeq" id="WP_069115822.1">
    <property type="nucleotide sequence ID" value="NZ_CP017015.1"/>
</dbReference>
<feature type="transmembrane region" description="Helical" evidence="8">
    <location>
        <begin position="235"/>
        <end position="257"/>
    </location>
</feature>
<dbReference type="SMART" id="SM00382">
    <property type="entry name" value="AAA"/>
    <property type="match status" value="1"/>
</dbReference>
<keyword evidence="6 8" id="KW-1133">Transmembrane helix</keyword>
<evidence type="ECO:0000256" key="7">
    <source>
        <dbReference type="ARBA" id="ARBA00023136"/>
    </source>
</evidence>
<comment type="similarity">
    <text evidence="2">Belongs to the ABC transporter superfamily.</text>
</comment>
<dbReference type="PATRIC" id="fig|216938.3.peg.87"/>
<dbReference type="PROSITE" id="PS50893">
    <property type="entry name" value="ABC_TRANSPORTER_2"/>
    <property type="match status" value="1"/>
</dbReference>
<evidence type="ECO:0000256" key="8">
    <source>
        <dbReference type="SAM" id="Phobius"/>
    </source>
</evidence>
<evidence type="ECO:0000256" key="1">
    <source>
        <dbReference type="ARBA" id="ARBA00004651"/>
    </source>
</evidence>
<protein>
    <recommendedName>
        <fullName evidence="13">ABC transporter ATP-binding protein</fullName>
    </recommendedName>
</protein>
<dbReference type="PANTHER" id="PTHR24221">
    <property type="entry name" value="ATP-BINDING CASSETTE SUB-FAMILY B"/>
    <property type="match status" value="1"/>
</dbReference>
<dbReference type="SUPFAM" id="SSF52540">
    <property type="entry name" value="P-loop containing nucleoside triphosphate hydrolases"/>
    <property type="match status" value="1"/>
</dbReference>
<dbReference type="GO" id="GO:0034040">
    <property type="term" value="F:ATPase-coupled lipid transmembrane transporter activity"/>
    <property type="evidence" value="ECO:0007669"/>
    <property type="project" value="TreeGrafter"/>
</dbReference>
<keyword evidence="5" id="KW-0067">ATP-binding</keyword>
<gene>
    <name evidence="11" type="ORF">SHELI_v1c00870</name>
</gene>
<dbReference type="Pfam" id="PF00005">
    <property type="entry name" value="ABC_tran"/>
    <property type="match status" value="1"/>
</dbReference>
<dbReference type="GO" id="GO:0005524">
    <property type="term" value="F:ATP binding"/>
    <property type="evidence" value="ECO:0007669"/>
    <property type="project" value="UniProtKB-KW"/>
</dbReference>
<dbReference type="EMBL" id="CP017015">
    <property type="protein sequence ID" value="AOG60042.1"/>
    <property type="molecule type" value="Genomic_DNA"/>
</dbReference>
<dbReference type="GO" id="GO:0005886">
    <property type="term" value="C:plasma membrane"/>
    <property type="evidence" value="ECO:0007669"/>
    <property type="project" value="UniProtKB-SubCell"/>
</dbReference>
<dbReference type="InterPro" id="IPR003439">
    <property type="entry name" value="ABC_transporter-like_ATP-bd"/>
</dbReference>
<reference evidence="11 12" key="1">
    <citation type="submission" date="2016-08" db="EMBL/GenBank/DDBJ databases">
        <title>Complete genome sequence of Spiroplasma helicoides TABS-2 (DSM 22551).</title>
        <authorList>
            <person name="Shen W.-Y."/>
            <person name="Lo W.-S."/>
            <person name="Lai Y.-C."/>
            <person name="Kuo C.-H."/>
        </authorList>
    </citation>
    <scope>NUCLEOTIDE SEQUENCE [LARGE SCALE GENOMIC DNA]</scope>
    <source>
        <strain evidence="11 12">TABS-2</strain>
    </source>
</reference>
<dbReference type="InterPro" id="IPR011527">
    <property type="entry name" value="ABC1_TM_dom"/>
</dbReference>
<evidence type="ECO:0008006" key="13">
    <source>
        <dbReference type="Google" id="ProtNLM"/>
    </source>
</evidence>
<feature type="transmembrane region" description="Helical" evidence="8">
    <location>
        <begin position="48"/>
        <end position="68"/>
    </location>
</feature>
<proteinExistence type="inferred from homology"/>
<feature type="domain" description="ABC transmembrane type-1" evidence="10">
    <location>
        <begin position="17"/>
        <end position="274"/>
    </location>
</feature>
<sequence>MKLFNGRIWFNYISYSIIQLLSNSCYIAMTYSFSFIIEGVQEYDTSKFLISSIASCAFIIAHLLFEYFSQLILNQSIKLINTKLRVITAKNFFTENYKVSLDTGEFININSTKINQLADNYFTSIFDISRCIIAIIISYGFLLYISWIAMLAVMILSLLVLVIPMLMSKIGQKRINVANEENDKFLQTTKDTYNSYWVYWSMNQTNKLINQIVEGSKKLEVKNQKMKNVISTTRFLDEIVVFLGQVILIIFFCWMYWAGYIMNIGLIFTLNILSSVYCFFSSSSAKALMNIINHRKVYLSNYKQDNKINNNTVIGEDLKTIEFKNVDFKYKNSSNLIIEKFNLKINKGDKVLIKGKSGIGKTTLLKTLFNPSFRSNGQVYVNEQEVEAYDIRSLCSYISQDIVFSKGKLIDMLKIANESAEEKQVLSLFELLGLNQLLEKLPEGLNTKIDDNSSNFSGGEKQRFSIIRGLLENKSWYFLDEIISALDESSSNKVLDLFLLDNKKTVILVTHKIDDKYLSHFDKIINL</sequence>
<dbReference type="AlphaFoldDB" id="A0A1B3SJE2"/>
<dbReference type="STRING" id="216938.SHELI_v1c00870"/>
<keyword evidence="7 8" id="KW-0472">Membrane</keyword>
<organism evidence="11 12">
    <name type="scientific">Spiroplasma helicoides</name>
    <dbReference type="NCBI Taxonomy" id="216938"/>
    <lineage>
        <taxon>Bacteria</taxon>
        <taxon>Bacillati</taxon>
        <taxon>Mycoplasmatota</taxon>
        <taxon>Mollicutes</taxon>
        <taxon>Entomoplasmatales</taxon>
        <taxon>Spiroplasmataceae</taxon>
        <taxon>Spiroplasma</taxon>
    </lineage>
</organism>
<comment type="subcellular location">
    <subcellularLocation>
        <location evidence="1">Cell membrane</location>
        <topology evidence="1">Multi-pass membrane protein</topology>
    </subcellularLocation>
</comment>
<dbReference type="InterPro" id="IPR027417">
    <property type="entry name" value="P-loop_NTPase"/>
</dbReference>
<dbReference type="GO" id="GO:0016887">
    <property type="term" value="F:ATP hydrolysis activity"/>
    <property type="evidence" value="ECO:0007669"/>
    <property type="project" value="InterPro"/>
</dbReference>
<feature type="domain" description="ABC transporter" evidence="9">
    <location>
        <begin position="321"/>
        <end position="526"/>
    </location>
</feature>
<evidence type="ECO:0000313" key="11">
    <source>
        <dbReference type="EMBL" id="AOG60042.1"/>
    </source>
</evidence>